<feature type="domain" description="MaoC-like" evidence="1">
    <location>
        <begin position="163"/>
        <end position="268"/>
    </location>
</feature>
<feature type="domain" description="Peroxisomal multifunctional enzyme type 2-like N-terminal" evidence="2">
    <location>
        <begin position="20"/>
        <end position="123"/>
    </location>
</feature>
<proteinExistence type="predicted"/>
<geneLocation type="plasmid" evidence="3 4">
    <name>pSA2</name>
</geneLocation>
<reference evidence="4" key="1">
    <citation type="journal article" date="2017" name="J. Biotechnol.">
        <title>Complete genome sequence of Novosphingobium resinovorum SA1, a versatile xenobiotic-degrading bacterium capable of utilizing sulfanilic acid.</title>
        <authorList>
            <person name="Hegedus B."/>
            <person name="Kos P.B."/>
            <person name="Balint B."/>
            <person name="Maroti G."/>
            <person name="Gan H.M."/>
            <person name="Perei K."/>
            <person name="Rakhely G."/>
        </authorList>
    </citation>
    <scope>NUCLEOTIDE SEQUENCE [LARGE SCALE GENOMIC DNA]</scope>
    <source>
        <strain evidence="4">SA1</strain>
    </source>
</reference>
<dbReference type="InterPro" id="IPR029069">
    <property type="entry name" value="HotDog_dom_sf"/>
</dbReference>
<dbReference type="SUPFAM" id="SSF54637">
    <property type="entry name" value="Thioesterase/thiol ester dehydrase-isomerase"/>
    <property type="match status" value="2"/>
</dbReference>
<dbReference type="AlphaFoldDB" id="A0A1D8AE99"/>
<dbReference type="InterPro" id="IPR054357">
    <property type="entry name" value="MFE-2_N"/>
</dbReference>
<dbReference type="Gene3D" id="3.10.129.10">
    <property type="entry name" value="Hotdog Thioesterase"/>
    <property type="match status" value="2"/>
</dbReference>
<name>A0A1D8AE99_9SPHN</name>
<dbReference type="Pfam" id="PF22622">
    <property type="entry name" value="MFE-2_hydrat-2_N"/>
    <property type="match status" value="1"/>
</dbReference>
<dbReference type="PANTHER" id="PTHR13078:SF56">
    <property type="entry name" value="PEROXISOMAL MULTIFUNCTIONAL ENZYME TYPE 2"/>
    <property type="match status" value="1"/>
</dbReference>
<keyword evidence="3" id="KW-0614">Plasmid</keyword>
<dbReference type="Pfam" id="PF01575">
    <property type="entry name" value="MaoC_dehydratas"/>
    <property type="match status" value="1"/>
</dbReference>
<dbReference type="Proteomes" id="UP000094626">
    <property type="component" value="Plasmid pSA2"/>
</dbReference>
<sequence>MAVLDIEKLLAYRLPEYRESYDMRDTILYALGVGAGQSHTVDELDFVFERDLKALPTMALVLGTPGFWAMDPKAGLDWKNILHGEESLVIHRAIEATGELIGTTRILDIADKGPGKPVMIRSRRDLTTLSGVPVAQTTGVWVLRGAGGFGGTRDLGGDPLPAVPERSADCVIDLPTSRNQALVYRLSGDRNPLHADLALARSVGFDEPILHGLSTMGVIGRALLHKCADGNPDQMRSMRQRFTAPVIPGDTIRVEIWDEGDGSARFRASVPERGVVVADSGVATFGLP</sequence>
<accession>A0A1D8AE99</accession>
<evidence type="ECO:0000259" key="2">
    <source>
        <dbReference type="Pfam" id="PF22622"/>
    </source>
</evidence>
<dbReference type="GO" id="GO:0003857">
    <property type="term" value="F:(3S)-3-hydroxyacyl-CoA dehydrogenase (NAD+) activity"/>
    <property type="evidence" value="ECO:0007669"/>
    <property type="project" value="TreeGrafter"/>
</dbReference>
<dbReference type="KEGG" id="nre:BES08_26665"/>
<protein>
    <submittedName>
        <fullName evidence="3">Dehydratase</fullName>
    </submittedName>
</protein>
<keyword evidence="4" id="KW-1185">Reference proteome</keyword>
<dbReference type="GO" id="GO:0004300">
    <property type="term" value="F:enoyl-CoA hydratase activity"/>
    <property type="evidence" value="ECO:0007669"/>
    <property type="project" value="TreeGrafter"/>
</dbReference>
<dbReference type="PANTHER" id="PTHR13078">
    <property type="entry name" value="PEROXISOMAL MULTIFUNCTIONAL ENZYME TYPE 2-RELATED"/>
    <property type="match status" value="1"/>
</dbReference>
<evidence type="ECO:0000313" key="3">
    <source>
        <dbReference type="EMBL" id="AOR80448.1"/>
    </source>
</evidence>
<dbReference type="InterPro" id="IPR002539">
    <property type="entry name" value="MaoC-like_dom"/>
</dbReference>
<dbReference type="EMBL" id="CP017077">
    <property type="protein sequence ID" value="AOR80448.1"/>
    <property type="molecule type" value="Genomic_DNA"/>
</dbReference>
<evidence type="ECO:0000259" key="1">
    <source>
        <dbReference type="Pfam" id="PF01575"/>
    </source>
</evidence>
<dbReference type="GO" id="GO:0006635">
    <property type="term" value="P:fatty acid beta-oxidation"/>
    <property type="evidence" value="ECO:0007669"/>
    <property type="project" value="TreeGrafter"/>
</dbReference>
<evidence type="ECO:0000313" key="4">
    <source>
        <dbReference type="Proteomes" id="UP000094626"/>
    </source>
</evidence>
<dbReference type="RefSeq" id="WP_069709835.1">
    <property type="nucleotide sequence ID" value="NZ_BSFC01000025.1"/>
</dbReference>
<gene>
    <name evidence="3" type="ORF">BES08_26665</name>
</gene>
<organism evidence="3 4">
    <name type="scientific">Novosphingobium resinovorum</name>
    <dbReference type="NCBI Taxonomy" id="158500"/>
    <lineage>
        <taxon>Bacteria</taxon>
        <taxon>Pseudomonadati</taxon>
        <taxon>Pseudomonadota</taxon>
        <taxon>Alphaproteobacteria</taxon>
        <taxon>Sphingomonadales</taxon>
        <taxon>Sphingomonadaceae</taxon>
        <taxon>Novosphingobium</taxon>
    </lineage>
</organism>
<dbReference type="GO" id="GO:0044594">
    <property type="term" value="F:17-beta-hydroxysteroid dehydrogenase (NAD+) activity"/>
    <property type="evidence" value="ECO:0007669"/>
    <property type="project" value="TreeGrafter"/>
</dbReference>
<dbReference type="CDD" id="cd03448">
    <property type="entry name" value="HDE_HSD"/>
    <property type="match status" value="1"/>
</dbReference>